<feature type="region of interest" description="Disordered" evidence="3">
    <location>
        <begin position="90"/>
        <end position="165"/>
    </location>
</feature>
<dbReference type="FunFam" id="3.30.505.10:FF:000016">
    <property type="entry name" value="B-cell linker protein isoform 2"/>
    <property type="match status" value="1"/>
</dbReference>
<keyword evidence="6" id="KW-1185">Reference proteome</keyword>
<dbReference type="EMBL" id="JAPTMU010000003">
    <property type="protein sequence ID" value="KAJ4946327.1"/>
    <property type="molecule type" value="Genomic_DNA"/>
</dbReference>
<evidence type="ECO:0000259" key="4">
    <source>
        <dbReference type="PROSITE" id="PS50001"/>
    </source>
</evidence>
<dbReference type="GO" id="GO:0007169">
    <property type="term" value="P:cell surface receptor protein tyrosine kinase signaling pathway"/>
    <property type="evidence" value="ECO:0007669"/>
    <property type="project" value="TreeGrafter"/>
</dbReference>
<dbReference type="PANTHER" id="PTHR14098:SF1">
    <property type="entry name" value="LYMPHOCYTE CYTOSOLIC PROTEIN 2"/>
    <property type="match status" value="1"/>
</dbReference>
<dbReference type="GO" id="GO:0035556">
    <property type="term" value="P:intracellular signal transduction"/>
    <property type="evidence" value="ECO:0007669"/>
    <property type="project" value="TreeGrafter"/>
</dbReference>
<dbReference type="PANTHER" id="PTHR14098">
    <property type="entry name" value="SH2 DOMAIN CONTAINING PROTEIN"/>
    <property type="match status" value="1"/>
</dbReference>
<evidence type="ECO:0000313" key="5">
    <source>
        <dbReference type="EMBL" id="KAJ4946327.1"/>
    </source>
</evidence>
<protein>
    <recommendedName>
        <fullName evidence="4">SH2 domain-containing protein</fullName>
    </recommendedName>
</protein>
<dbReference type="GO" id="GO:0005737">
    <property type="term" value="C:cytoplasm"/>
    <property type="evidence" value="ECO:0007669"/>
    <property type="project" value="UniProtKB-ARBA"/>
</dbReference>
<dbReference type="SUPFAM" id="SSF55550">
    <property type="entry name" value="SH2 domain"/>
    <property type="match status" value="1"/>
</dbReference>
<organism evidence="5 6">
    <name type="scientific">Pogonophryne albipinna</name>
    <dbReference type="NCBI Taxonomy" id="1090488"/>
    <lineage>
        <taxon>Eukaryota</taxon>
        <taxon>Metazoa</taxon>
        <taxon>Chordata</taxon>
        <taxon>Craniata</taxon>
        <taxon>Vertebrata</taxon>
        <taxon>Euteleostomi</taxon>
        <taxon>Actinopterygii</taxon>
        <taxon>Neopterygii</taxon>
        <taxon>Teleostei</taxon>
        <taxon>Neoteleostei</taxon>
        <taxon>Acanthomorphata</taxon>
        <taxon>Eupercaria</taxon>
        <taxon>Perciformes</taxon>
        <taxon>Notothenioidei</taxon>
        <taxon>Pogonophryne</taxon>
    </lineage>
</organism>
<evidence type="ECO:0000256" key="3">
    <source>
        <dbReference type="SAM" id="MobiDB-lite"/>
    </source>
</evidence>
<dbReference type="Gene3D" id="3.30.505.10">
    <property type="entry name" value="SH2 domain"/>
    <property type="match status" value="1"/>
</dbReference>
<proteinExistence type="predicted"/>
<dbReference type="InterPro" id="IPR000980">
    <property type="entry name" value="SH2"/>
</dbReference>
<feature type="region of interest" description="Disordered" evidence="3">
    <location>
        <begin position="187"/>
        <end position="252"/>
    </location>
</feature>
<dbReference type="InterPro" id="IPR051751">
    <property type="entry name" value="Immunoreceptor_sig_adapters"/>
</dbReference>
<gene>
    <name evidence="5" type="ORF">JOQ06_023994</name>
</gene>
<evidence type="ECO:0000313" key="6">
    <source>
        <dbReference type="Proteomes" id="UP001219934"/>
    </source>
</evidence>
<reference evidence="5" key="1">
    <citation type="submission" date="2022-11" db="EMBL/GenBank/DDBJ databases">
        <title>Chromosome-level genome of Pogonophryne albipinna.</title>
        <authorList>
            <person name="Jo E."/>
        </authorList>
    </citation>
    <scope>NUCLEOTIDE SEQUENCE</scope>
    <source>
        <strain evidence="5">SGF0006</strain>
        <tissue evidence="5">Muscle</tissue>
    </source>
</reference>
<evidence type="ECO:0000256" key="2">
    <source>
        <dbReference type="PROSITE-ProRule" id="PRU00191"/>
    </source>
</evidence>
<sequence length="411" mass="45446">MSCNNVPSKVDVMGWNQQSLADYMRKLKLSGCDKLVMRSSMTGAHFLQMASCELQVFPGLYVPIITKIQSDINKGEQKRAFGQISKAQKYPKQVLPAQQEEVWDSDEFDYDSDPDNGGGVQEEDGYICALSEPQDADDTYEESYEAPPSADTLKPPPPPRVQHSHNTEYFFHDCMRADAVPEPIPAERKSKAAYPRTTSNSLIPQRPVNALPPQPNLPVDRSKKPSQIDVAKSKGSAVQAPGSFTGRIPKPRIPRATDVFNRISKRYQVPSAPTQPAPVKSIQEPTQCIEGLDPSWYGGKVTRREAEAALREMNKDGAFVVRDSSQGALEQPYTLMLLKQGKVYNIMIRNQGNSYSLGTGLKTTKSFPGVKEMITHHTHTPLLLIDATDRSSEAQNQCRLLHPAGIGPPPT</sequence>
<accession>A0AAD6BLA7</accession>
<feature type="compositionally biased region" description="Acidic residues" evidence="3">
    <location>
        <begin position="134"/>
        <end position="144"/>
    </location>
</feature>
<feature type="domain" description="SH2" evidence="4">
    <location>
        <begin position="296"/>
        <end position="404"/>
    </location>
</feature>
<feature type="compositionally biased region" description="Acidic residues" evidence="3">
    <location>
        <begin position="101"/>
        <end position="114"/>
    </location>
</feature>
<dbReference type="PRINTS" id="PR00401">
    <property type="entry name" value="SH2DOMAIN"/>
</dbReference>
<dbReference type="PROSITE" id="PS50001">
    <property type="entry name" value="SH2"/>
    <property type="match status" value="1"/>
</dbReference>
<dbReference type="SMART" id="SM00252">
    <property type="entry name" value="SH2"/>
    <property type="match status" value="1"/>
</dbReference>
<dbReference type="Pfam" id="PF00017">
    <property type="entry name" value="SH2"/>
    <property type="match status" value="1"/>
</dbReference>
<dbReference type="InterPro" id="IPR036860">
    <property type="entry name" value="SH2_dom_sf"/>
</dbReference>
<dbReference type="Gene3D" id="1.10.150.50">
    <property type="entry name" value="Transcription Factor, Ets-1"/>
    <property type="match status" value="1"/>
</dbReference>
<evidence type="ECO:0000256" key="1">
    <source>
        <dbReference type="ARBA" id="ARBA00022999"/>
    </source>
</evidence>
<keyword evidence="1 2" id="KW-0727">SH2 domain</keyword>
<comment type="caution">
    <text evidence="5">The sequence shown here is derived from an EMBL/GenBank/DDBJ whole genome shotgun (WGS) entry which is preliminary data.</text>
</comment>
<name>A0AAD6BLA7_9TELE</name>
<dbReference type="AlphaFoldDB" id="A0AAD6BLA7"/>
<dbReference type="InterPro" id="IPR013761">
    <property type="entry name" value="SAM/pointed_sf"/>
</dbReference>
<dbReference type="Proteomes" id="UP001219934">
    <property type="component" value="Unassembled WGS sequence"/>
</dbReference>